<feature type="transmembrane region" description="Helical" evidence="1">
    <location>
        <begin position="127"/>
        <end position="150"/>
    </location>
</feature>
<keyword evidence="3" id="KW-1185">Reference proteome</keyword>
<keyword evidence="1" id="KW-0812">Transmembrane</keyword>
<evidence type="ECO:0000313" key="2">
    <source>
        <dbReference type="EMBL" id="TRX92098.1"/>
    </source>
</evidence>
<protein>
    <submittedName>
        <fullName evidence="2">Uncharacterized protein</fullName>
    </submittedName>
</protein>
<dbReference type="OrthoDB" id="3597048at2759"/>
<dbReference type="AlphaFoldDB" id="A0A553HVX7"/>
<feature type="transmembrane region" description="Helical" evidence="1">
    <location>
        <begin position="87"/>
        <end position="107"/>
    </location>
</feature>
<organism evidence="2 3">
    <name type="scientific">Xylaria flabelliformis</name>
    <dbReference type="NCBI Taxonomy" id="2512241"/>
    <lineage>
        <taxon>Eukaryota</taxon>
        <taxon>Fungi</taxon>
        <taxon>Dikarya</taxon>
        <taxon>Ascomycota</taxon>
        <taxon>Pezizomycotina</taxon>
        <taxon>Sordariomycetes</taxon>
        <taxon>Xylariomycetidae</taxon>
        <taxon>Xylariales</taxon>
        <taxon>Xylariaceae</taxon>
        <taxon>Xylaria</taxon>
    </lineage>
</organism>
<dbReference type="Proteomes" id="UP000319160">
    <property type="component" value="Unassembled WGS sequence"/>
</dbReference>
<dbReference type="EMBL" id="VFLP01000039">
    <property type="protein sequence ID" value="TRX92098.1"/>
    <property type="molecule type" value="Genomic_DNA"/>
</dbReference>
<evidence type="ECO:0000256" key="1">
    <source>
        <dbReference type="SAM" id="Phobius"/>
    </source>
</evidence>
<comment type="caution">
    <text evidence="2">The sequence shown here is derived from an EMBL/GenBank/DDBJ whole genome shotgun (WGS) entry which is preliminary data.</text>
</comment>
<reference evidence="3" key="1">
    <citation type="submission" date="2019-06" db="EMBL/GenBank/DDBJ databases">
        <title>Draft genome sequence of the griseofulvin-producing fungus Xylaria cubensis strain G536.</title>
        <authorList>
            <person name="Mead M.E."/>
            <person name="Raja H.A."/>
            <person name="Steenwyk J.L."/>
            <person name="Knowles S.L."/>
            <person name="Oberlies N.H."/>
            <person name="Rokas A."/>
        </authorList>
    </citation>
    <scope>NUCLEOTIDE SEQUENCE [LARGE SCALE GENOMIC DNA]</scope>
    <source>
        <strain evidence="3">G536</strain>
    </source>
</reference>
<keyword evidence="1" id="KW-1133">Transmembrane helix</keyword>
<feature type="transmembrane region" description="Helical" evidence="1">
    <location>
        <begin position="25"/>
        <end position="52"/>
    </location>
</feature>
<evidence type="ECO:0000313" key="3">
    <source>
        <dbReference type="Proteomes" id="UP000319160"/>
    </source>
</evidence>
<sequence>MKKMSFHVDSIALRLGSRTYSVTSVALKVCIGLLMIDAIVEVSFVSSSLAWLHDKAARKLLHFAAYGSKHRLPMLPRHLIIEHLRTANGAAGTAFALVGVGGILALMLRNWAQYRTGRLPRVCRYFYYIWLSCNMPALLLTGATIIYVFALTNGRASQKIYVPEAVNLDGRPYDLSNWTPDGWFSAVLRLKLLRDRMEIQKQLTVMRGWLYNLPMSR</sequence>
<name>A0A553HVX7_9PEZI</name>
<accession>A0A553HVX7</accession>
<gene>
    <name evidence="2" type="ORF">FHL15_006965</name>
</gene>
<keyword evidence="1" id="KW-0472">Membrane</keyword>
<proteinExistence type="predicted"/>